<gene>
    <name evidence="1" type="ORF">CFter6_4462</name>
</gene>
<proteinExistence type="predicted"/>
<evidence type="ECO:0000313" key="1">
    <source>
        <dbReference type="EMBL" id="AMO97055.1"/>
    </source>
</evidence>
<dbReference type="PATRIC" id="fig|158899.10.peg.4422"/>
<sequence>MLAAHAYHLYLFQIRQADSHACKDSTKHAGCIGKSFLLFLFILFP</sequence>
<name>A0A127PH59_9BURK</name>
<reference evidence="1 2" key="1">
    <citation type="submission" date="2015-11" db="EMBL/GenBank/DDBJ databases">
        <title>Exploring the genomic traits of fungus-feeding bacterial genus Collimonas.</title>
        <authorList>
            <person name="Song C."/>
            <person name="Schmidt R."/>
            <person name="de Jager V."/>
            <person name="Krzyzanowska D."/>
            <person name="Jongedijk E."/>
            <person name="Cankar K."/>
            <person name="Beekwilder J."/>
            <person name="van Veen A."/>
            <person name="de Boer W."/>
            <person name="van Veen J.A."/>
            <person name="Garbeva P."/>
        </authorList>
    </citation>
    <scope>NUCLEOTIDE SEQUENCE [LARGE SCALE GENOMIC DNA]</scope>
    <source>
        <strain evidence="1 2">Ter6</strain>
    </source>
</reference>
<dbReference type="AlphaFoldDB" id="A0A127PH59"/>
<evidence type="ECO:0000313" key="2">
    <source>
        <dbReference type="Proteomes" id="UP000072421"/>
    </source>
</evidence>
<dbReference type="Proteomes" id="UP000072421">
    <property type="component" value="Chromosome"/>
</dbReference>
<organism evidence="1">
    <name type="scientific">Collimonas fungivorans</name>
    <dbReference type="NCBI Taxonomy" id="158899"/>
    <lineage>
        <taxon>Bacteria</taxon>
        <taxon>Pseudomonadati</taxon>
        <taxon>Pseudomonadota</taxon>
        <taxon>Betaproteobacteria</taxon>
        <taxon>Burkholderiales</taxon>
        <taxon>Oxalobacteraceae</taxon>
        <taxon>Collimonas</taxon>
    </lineage>
</organism>
<dbReference type="EMBL" id="CP013232">
    <property type="protein sequence ID" value="AMO97055.1"/>
    <property type="molecule type" value="Genomic_DNA"/>
</dbReference>
<accession>A0A127PH59</accession>
<protein>
    <submittedName>
        <fullName evidence="1">Uncharacterized protein</fullName>
    </submittedName>
</protein>